<dbReference type="Proteomes" id="UP000001357">
    <property type="component" value="Unassembled WGS sequence"/>
</dbReference>
<feature type="domain" description="MmgE/PrpD N-terminal" evidence="2">
    <location>
        <begin position="29"/>
        <end position="282"/>
    </location>
</feature>
<organism evidence="4 5">
    <name type="scientific">Monosiga brevicollis</name>
    <name type="common">Choanoflagellate</name>
    <dbReference type="NCBI Taxonomy" id="81824"/>
    <lineage>
        <taxon>Eukaryota</taxon>
        <taxon>Choanoflagellata</taxon>
        <taxon>Craspedida</taxon>
        <taxon>Salpingoecidae</taxon>
        <taxon>Monosiga</taxon>
    </lineage>
</organism>
<dbReference type="InterPro" id="IPR045337">
    <property type="entry name" value="MmgE_PrpD_C"/>
</dbReference>
<dbReference type="InterPro" id="IPR042183">
    <property type="entry name" value="MmgE/PrpD_sf_1"/>
</dbReference>
<evidence type="ECO:0000313" key="5">
    <source>
        <dbReference type="Proteomes" id="UP000001357"/>
    </source>
</evidence>
<accession>A9URR5</accession>
<reference evidence="4 5" key="1">
    <citation type="journal article" date="2008" name="Nature">
        <title>The genome of the choanoflagellate Monosiga brevicollis and the origin of metazoans.</title>
        <authorList>
            <consortium name="JGI Sequencing"/>
            <person name="King N."/>
            <person name="Westbrook M.J."/>
            <person name="Young S.L."/>
            <person name="Kuo A."/>
            <person name="Abedin M."/>
            <person name="Chapman J."/>
            <person name="Fairclough S."/>
            <person name="Hellsten U."/>
            <person name="Isogai Y."/>
            <person name="Letunic I."/>
            <person name="Marr M."/>
            <person name="Pincus D."/>
            <person name="Putnam N."/>
            <person name="Rokas A."/>
            <person name="Wright K.J."/>
            <person name="Zuzow R."/>
            <person name="Dirks W."/>
            <person name="Good M."/>
            <person name="Goodstein D."/>
            <person name="Lemons D."/>
            <person name="Li W."/>
            <person name="Lyons J.B."/>
            <person name="Morris A."/>
            <person name="Nichols S."/>
            <person name="Richter D.J."/>
            <person name="Salamov A."/>
            <person name="Bork P."/>
            <person name="Lim W.A."/>
            <person name="Manning G."/>
            <person name="Miller W.T."/>
            <person name="McGinnis W."/>
            <person name="Shapiro H."/>
            <person name="Tjian R."/>
            <person name="Grigoriev I.V."/>
            <person name="Rokhsar D."/>
        </authorList>
    </citation>
    <scope>NUCLEOTIDE SEQUENCE [LARGE SCALE GENOMIC DNA]</scope>
    <source>
        <strain evidence="5">MX1 / ATCC 50154</strain>
    </source>
</reference>
<protein>
    <recommendedName>
        <fullName evidence="6">2-methylcitrate dehydratase</fullName>
    </recommendedName>
</protein>
<sequence length="539" mass="58835">MSRTLLAREANQARLLAAYAQEFMGRSLAADIPRAVQERTKLFLMDSLACGLSAVKRNYPSLQVLQEEALAYTLAPPAPIPGYTKLPWSVPTATVLGTTAVVPLEKAVLFNCAAVRELDANGTVFGFDPRHPTDRNAGEFGHNDFYPVVLASAEAHQLDGETALKAMILHDEIRGRLCESFSLQSHRIDHVLHGGIATCAVYGALLDCTEKQIESAISLLVSHYVPWRSIRAGHQLNDSKGCSAAFTTEMAVQSVHRAALGFEGPADIFRNPASLFRVFEPQSDGQSPFDLFLADPSPTATPEDFAITNMHFKLGLYEHQSAGAVHALLALLAEEPGLQASAIRGITVAIYDPAYGIICDPAKWAPTTRQSADHSLPYILARLLVKARAAERAGQSTDHDLVGLWEDLMLTPEDYNAEALEDYATRECISQVRVEHDPALDAHYPAGIPTRVIVDLADGRQLTRTVHAPLGHAAYPDEAACLRLLTHKMKTFLDDPDTLERVQRAARLEELQLEDMHTFVADLQASIPDVNDAQEPGSV</sequence>
<dbReference type="PANTHER" id="PTHR16943:SF8">
    <property type="entry name" value="2-METHYLCITRATE DEHYDRATASE"/>
    <property type="match status" value="1"/>
</dbReference>
<feature type="domain" description="MmgE/PrpD C-terminal" evidence="3">
    <location>
        <begin position="319"/>
        <end position="389"/>
    </location>
</feature>
<dbReference type="InterPro" id="IPR042188">
    <property type="entry name" value="MmgE/PrpD_sf_2"/>
</dbReference>
<feature type="domain" description="MmgE/PrpD C-terminal" evidence="3">
    <location>
        <begin position="410"/>
        <end position="494"/>
    </location>
</feature>
<dbReference type="Gene3D" id="3.30.1330.120">
    <property type="entry name" value="2-methylcitrate dehydratase PrpD"/>
    <property type="match status" value="1"/>
</dbReference>
<evidence type="ECO:0008006" key="6">
    <source>
        <dbReference type="Google" id="ProtNLM"/>
    </source>
</evidence>
<dbReference type="InParanoid" id="A9URR5"/>
<name>A9URR5_MONBE</name>
<keyword evidence="5" id="KW-1185">Reference proteome</keyword>
<dbReference type="GeneID" id="5888705"/>
<dbReference type="KEGG" id="mbr:MONBRDRAFT_5538"/>
<dbReference type="EMBL" id="CH991544">
    <property type="protein sequence ID" value="EDQ91972.1"/>
    <property type="molecule type" value="Genomic_DNA"/>
</dbReference>
<dbReference type="OMA" id="PYDYSHA"/>
<dbReference type="SUPFAM" id="SSF103378">
    <property type="entry name" value="2-methylcitrate dehydratase PrpD"/>
    <property type="match status" value="1"/>
</dbReference>
<dbReference type="PANTHER" id="PTHR16943">
    <property type="entry name" value="2-METHYLCITRATE DEHYDRATASE-RELATED"/>
    <property type="match status" value="1"/>
</dbReference>
<dbReference type="InterPro" id="IPR045336">
    <property type="entry name" value="MmgE_PrpD_N"/>
</dbReference>
<evidence type="ECO:0000259" key="2">
    <source>
        <dbReference type="Pfam" id="PF03972"/>
    </source>
</evidence>
<dbReference type="GO" id="GO:0016829">
    <property type="term" value="F:lyase activity"/>
    <property type="evidence" value="ECO:0007669"/>
    <property type="project" value="InterPro"/>
</dbReference>
<evidence type="ECO:0000256" key="1">
    <source>
        <dbReference type="ARBA" id="ARBA00006174"/>
    </source>
</evidence>
<gene>
    <name evidence="4" type="ORF">MONBRDRAFT_5538</name>
</gene>
<evidence type="ECO:0000313" key="4">
    <source>
        <dbReference type="EMBL" id="EDQ91972.1"/>
    </source>
</evidence>
<dbReference type="AlphaFoldDB" id="A9URR5"/>
<dbReference type="InterPro" id="IPR005656">
    <property type="entry name" value="MmgE_PrpD"/>
</dbReference>
<dbReference type="RefSeq" id="XP_001743258.1">
    <property type="nucleotide sequence ID" value="XM_001743206.1"/>
</dbReference>
<dbReference type="InterPro" id="IPR036148">
    <property type="entry name" value="MmgE/PrpD_sf"/>
</dbReference>
<evidence type="ECO:0000259" key="3">
    <source>
        <dbReference type="Pfam" id="PF19305"/>
    </source>
</evidence>
<proteinExistence type="inferred from homology"/>
<dbReference type="Pfam" id="PF03972">
    <property type="entry name" value="MmgE_PrpD_N"/>
    <property type="match status" value="1"/>
</dbReference>
<dbReference type="Pfam" id="PF19305">
    <property type="entry name" value="MmgE_PrpD_C"/>
    <property type="match status" value="2"/>
</dbReference>
<comment type="similarity">
    <text evidence="1">Belongs to the PrpD family.</text>
</comment>
<dbReference type="Gene3D" id="1.10.4100.10">
    <property type="entry name" value="2-methylcitrate dehydratase PrpD"/>
    <property type="match status" value="1"/>
</dbReference>